<keyword evidence="5 6" id="KW-0472">Membrane</keyword>
<dbReference type="PANTHER" id="PTHR38459:SF1">
    <property type="entry name" value="PROPHAGE BACTOPRENOL-LINKED GLUCOSE TRANSLOCASE HOMOLOG"/>
    <property type="match status" value="1"/>
</dbReference>
<reference evidence="8 9" key="1">
    <citation type="submission" date="2020-08" db="EMBL/GenBank/DDBJ databases">
        <title>Genomic Encyclopedia of Type Strains, Phase IV (KMG-IV): sequencing the most valuable type-strain genomes for metagenomic binning, comparative biology and taxonomic classification.</title>
        <authorList>
            <person name="Goeker M."/>
        </authorList>
    </citation>
    <scope>NUCLEOTIDE SEQUENCE [LARGE SCALE GENOMIC DNA]</scope>
    <source>
        <strain evidence="8 9">DSM 23211</strain>
    </source>
</reference>
<feature type="transmembrane region" description="Helical" evidence="6">
    <location>
        <begin position="97"/>
        <end position="120"/>
    </location>
</feature>
<protein>
    <submittedName>
        <fullName evidence="8">Putative flippase GtrA</fullName>
    </submittedName>
</protein>
<evidence type="ECO:0000256" key="6">
    <source>
        <dbReference type="SAM" id="Phobius"/>
    </source>
</evidence>
<dbReference type="Proteomes" id="UP000523528">
    <property type="component" value="Unassembled WGS sequence"/>
</dbReference>
<accession>A0A7X0D9A6</accession>
<dbReference type="PANTHER" id="PTHR38459">
    <property type="entry name" value="PROPHAGE BACTOPRENOL-LINKED GLUCOSE TRANSLOCASE HOMOLOG"/>
    <property type="match status" value="1"/>
</dbReference>
<comment type="caution">
    <text evidence="8">The sequence shown here is derived from an EMBL/GenBank/DDBJ whole genome shotgun (WGS) entry which is preliminary data.</text>
</comment>
<feature type="transmembrane region" description="Helical" evidence="6">
    <location>
        <begin position="38"/>
        <end position="58"/>
    </location>
</feature>
<dbReference type="InterPro" id="IPR051401">
    <property type="entry name" value="GtrA_CellWall_Glycosyl"/>
</dbReference>
<proteinExistence type="inferred from homology"/>
<dbReference type="AlphaFoldDB" id="A0A7X0D9A6"/>
<feature type="transmembrane region" description="Helical" evidence="6">
    <location>
        <begin position="70"/>
        <end position="91"/>
    </location>
</feature>
<dbReference type="RefSeq" id="WP_183248216.1">
    <property type="nucleotide sequence ID" value="NZ_JACHES010000004.1"/>
</dbReference>
<keyword evidence="9" id="KW-1185">Reference proteome</keyword>
<gene>
    <name evidence="8" type="ORF">HNQ82_001351</name>
</gene>
<evidence type="ECO:0000256" key="3">
    <source>
        <dbReference type="ARBA" id="ARBA00022692"/>
    </source>
</evidence>
<sequence length="130" mass="14886">MSNKVVTIFRFAVVGAGNTFVDFGLFFLLVALGMPYMWAQMFGYSAGVINSYIWNRAWTFRAEGAIMKQFARFLVVNLCSFTVTLLLLYVLNEIYPIFLSKLIATICGMGVSWLGSYKWVFSERMLRKDI</sequence>
<comment type="subcellular location">
    <subcellularLocation>
        <location evidence="1">Membrane</location>
        <topology evidence="1">Multi-pass membrane protein</topology>
    </subcellularLocation>
</comment>
<dbReference type="GO" id="GO:0000271">
    <property type="term" value="P:polysaccharide biosynthetic process"/>
    <property type="evidence" value="ECO:0007669"/>
    <property type="project" value="InterPro"/>
</dbReference>
<name>A0A7X0D9A6_9BACL</name>
<organism evidence="8 9">
    <name type="scientific">Anoxybacillus tengchongensis</name>
    <dbReference type="NCBI Taxonomy" id="576944"/>
    <lineage>
        <taxon>Bacteria</taxon>
        <taxon>Bacillati</taxon>
        <taxon>Bacillota</taxon>
        <taxon>Bacilli</taxon>
        <taxon>Bacillales</taxon>
        <taxon>Anoxybacillaceae</taxon>
        <taxon>Anoxybacillus</taxon>
    </lineage>
</organism>
<keyword evidence="4 6" id="KW-1133">Transmembrane helix</keyword>
<feature type="domain" description="GtrA/DPMS transmembrane" evidence="7">
    <location>
        <begin position="10"/>
        <end position="121"/>
    </location>
</feature>
<evidence type="ECO:0000259" key="7">
    <source>
        <dbReference type="Pfam" id="PF04138"/>
    </source>
</evidence>
<comment type="similarity">
    <text evidence="2">Belongs to the GtrA family.</text>
</comment>
<evidence type="ECO:0000256" key="2">
    <source>
        <dbReference type="ARBA" id="ARBA00009399"/>
    </source>
</evidence>
<dbReference type="InterPro" id="IPR007267">
    <property type="entry name" value="GtrA_DPMS_TM"/>
</dbReference>
<feature type="transmembrane region" description="Helical" evidence="6">
    <location>
        <begin position="12"/>
        <end position="32"/>
    </location>
</feature>
<dbReference type="GO" id="GO:0005886">
    <property type="term" value="C:plasma membrane"/>
    <property type="evidence" value="ECO:0007669"/>
    <property type="project" value="TreeGrafter"/>
</dbReference>
<evidence type="ECO:0000256" key="1">
    <source>
        <dbReference type="ARBA" id="ARBA00004141"/>
    </source>
</evidence>
<evidence type="ECO:0000313" key="8">
    <source>
        <dbReference type="EMBL" id="MBB6176537.1"/>
    </source>
</evidence>
<evidence type="ECO:0000256" key="5">
    <source>
        <dbReference type="ARBA" id="ARBA00023136"/>
    </source>
</evidence>
<evidence type="ECO:0000256" key="4">
    <source>
        <dbReference type="ARBA" id="ARBA00022989"/>
    </source>
</evidence>
<keyword evidence="3 6" id="KW-0812">Transmembrane</keyword>
<evidence type="ECO:0000313" key="9">
    <source>
        <dbReference type="Proteomes" id="UP000523528"/>
    </source>
</evidence>
<dbReference type="Pfam" id="PF04138">
    <property type="entry name" value="GtrA_DPMS_TM"/>
    <property type="match status" value="1"/>
</dbReference>
<dbReference type="EMBL" id="JACHES010000004">
    <property type="protein sequence ID" value="MBB6176537.1"/>
    <property type="molecule type" value="Genomic_DNA"/>
</dbReference>